<dbReference type="Pfam" id="PF13561">
    <property type="entry name" value="adh_short_C2"/>
    <property type="match status" value="1"/>
</dbReference>
<comment type="caution">
    <text evidence="3">The sequence shown here is derived from an EMBL/GenBank/DDBJ whole genome shotgun (WGS) entry which is preliminary data.</text>
</comment>
<dbReference type="NCBIfam" id="NF040491">
    <property type="entry name" value="SDR_subfam_4"/>
    <property type="match status" value="1"/>
</dbReference>
<comment type="similarity">
    <text evidence="1">Belongs to the short-chain dehydrogenases/reductases (SDR) family.</text>
</comment>
<dbReference type="CDD" id="cd05233">
    <property type="entry name" value="SDR_c"/>
    <property type="match status" value="1"/>
</dbReference>
<proteinExistence type="inferred from homology"/>
<name>A0A4Q5J6P9_9ACTN</name>
<evidence type="ECO:0000313" key="3">
    <source>
        <dbReference type="EMBL" id="RYU13459.1"/>
    </source>
</evidence>
<dbReference type="AlphaFoldDB" id="A0A4Q5J6P9"/>
<dbReference type="SUPFAM" id="SSF51735">
    <property type="entry name" value="NAD(P)-binding Rossmann-fold domains"/>
    <property type="match status" value="1"/>
</dbReference>
<dbReference type="RefSeq" id="WP_129986420.1">
    <property type="nucleotide sequence ID" value="NZ_SDPU01000018.1"/>
</dbReference>
<dbReference type="Proteomes" id="UP000291189">
    <property type="component" value="Unassembled WGS sequence"/>
</dbReference>
<dbReference type="GO" id="GO:0016491">
    <property type="term" value="F:oxidoreductase activity"/>
    <property type="evidence" value="ECO:0007669"/>
    <property type="project" value="UniProtKB-KW"/>
</dbReference>
<protein>
    <submittedName>
        <fullName evidence="3">SDR family oxidoreductase</fullName>
    </submittedName>
</protein>
<sequence>MPVALVTGAARGIGAATVAALADDGYQVVALDACAGDDGTVGYPLASRQDLDAVVEPYGDRVLPWVADVRDAAAVHAAVDAAVARWGRLDAAVAAAAVIAGGRPLWETPARDLDLLWDVDLRGVWHTAAAAVPAMLAGPDPGRGRFVAVASAAGSRGLYALSAYTVVKHAVVGLVRGLAADLVGTGVTAVAVSPGATDTAMLAATAGLYGIDDPAALAGHQLLREPLTPAEVAATIRHCCGPEGRVLNGSVVAADGGFA</sequence>
<keyword evidence="2" id="KW-0560">Oxidoreductase</keyword>
<dbReference type="PRINTS" id="PR00081">
    <property type="entry name" value="GDHRDH"/>
</dbReference>
<dbReference type="InterPro" id="IPR002347">
    <property type="entry name" value="SDR_fam"/>
</dbReference>
<evidence type="ECO:0000313" key="4">
    <source>
        <dbReference type="Proteomes" id="UP000291189"/>
    </source>
</evidence>
<reference evidence="3 4" key="1">
    <citation type="submission" date="2019-01" db="EMBL/GenBank/DDBJ databases">
        <title>Nocardioides guangzhouensis sp. nov., an actinobacterium isolated from soil.</title>
        <authorList>
            <person name="Fu Y."/>
            <person name="Cai Y."/>
            <person name="Lin Z."/>
            <person name="Chen P."/>
        </authorList>
    </citation>
    <scope>NUCLEOTIDE SEQUENCE [LARGE SCALE GENOMIC DNA]</scope>
    <source>
        <strain evidence="3 4">NBRC 105384</strain>
    </source>
</reference>
<dbReference type="InterPro" id="IPR030981">
    <property type="entry name" value="SDR_subfam_2"/>
</dbReference>
<dbReference type="EMBL" id="SDPU01000018">
    <property type="protein sequence ID" value="RYU13459.1"/>
    <property type="molecule type" value="Genomic_DNA"/>
</dbReference>
<keyword evidence="4" id="KW-1185">Reference proteome</keyword>
<dbReference type="OrthoDB" id="4535149at2"/>
<dbReference type="NCBIfam" id="TIGR04504">
    <property type="entry name" value="SDR_subfam_2"/>
    <property type="match status" value="1"/>
</dbReference>
<evidence type="ECO:0000256" key="2">
    <source>
        <dbReference type="ARBA" id="ARBA00023002"/>
    </source>
</evidence>
<dbReference type="InterPro" id="IPR036291">
    <property type="entry name" value="NAD(P)-bd_dom_sf"/>
</dbReference>
<accession>A0A4Q5J6P9</accession>
<evidence type="ECO:0000256" key="1">
    <source>
        <dbReference type="ARBA" id="ARBA00006484"/>
    </source>
</evidence>
<dbReference type="Gene3D" id="3.40.50.720">
    <property type="entry name" value="NAD(P)-binding Rossmann-like Domain"/>
    <property type="match status" value="1"/>
</dbReference>
<gene>
    <name evidence="3" type="ORF">ETU37_06410</name>
</gene>
<dbReference type="PANTHER" id="PTHR24321">
    <property type="entry name" value="DEHYDROGENASES, SHORT CHAIN"/>
    <property type="match status" value="1"/>
</dbReference>
<organism evidence="3 4">
    <name type="scientific">Nocardioides iriomotensis</name>
    <dbReference type="NCBI Taxonomy" id="715784"/>
    <lineage>
        <taxon>Bacteria</taxon>
        <taxon>Bacillati</taxon>
        <taxon>Actinomycetota</taxon>
        <taxon>Actinomycetes</taxon>
        <taxon>Propionibacteriales</taxon>
        <taxon>Nocardioidaceae</taxon>
        <taxon>Nocardioides</taxon>
    </lineage>
</organism>
<dbReference type="PANTHER" id="PTHR24321:SF8">
    <property type="entry name" value="ESTRADIOL 17-BETA-DEHYDROGENASE 8-RELATED"/>
    <property type="match status" value="1"/>
</dbReference>